<evidence type="ECO:0000256" key="6">
    <source>
        <dbReference type="ARBA" id="ARBA00023315"/>
    </source>
</evidence>
<evidence type="ECO:0000259" key="9">
    <source>
        <dbReference type="PROSITE" id="PS51186"/>
    </source>
</evidence>
<sequence length="171" mass="18910">MLGPSRTIRLPEPLAMSSTSFAIRAVLLSDIPLWCSLRHLLWPHASLDEHAHEAKRLLPRLDRYVAFLAVSSCGEALGFAEAAIRHDYVNGCDTSPVVFLEGIYVVPRMRHQGIAAALCAAIQQWGASHACEEFASDTAVDNVDAQALHRALGFQETERVVFFRKRASTRV</sequence>
<dbReference type="AlphaFoldDB" id="A0A1X7GPT0"/>
<dbReference type="InterPro" id="IPR024170">
    <property type="entry name" value="Aminoglycoside_N6-AcTrfrase"/>
</dbReference>
<evidence type="ECO:0000256" key="8">
    <source>
        <dbReference type="ARBA" id="ARBA00048923"/>
    </source>
</evidence>
<evidence type="ECO:0000313" key="10">
    <source>
        <dbReference type="EMBL" id="SMF72755.1"/>
    </source>
</evidence>
<name>A0A1X7GPT0_TRICW</name>
<protein>
    <recommendedName>
        <fullName evidence="3">Aminoglycoside N(6')-acetyltransferase type 1</fullName>
        <ecNumber evidence="2">2.3.1.82</ecNumber>
    </recommendedName>
    <alternativeName>
        <fullName evidence="7">Aminoglycoside resistance protein</fullName>
    </alternativeName>
</protein>
<dbReference type="CDD" id="cd04301">
    <property type="entry name" value="NAT_SF"/>
    <property type="match status" value="1"/>
</dbReference>
<comment type="catalytic activity">
    <reaction evidence="8">
        <text>kanamycin B + acetyl-CoA = N(6')-acetylkanamycin B + CoA + H(+)</text>
        <dbReference type="Rhea" id="RHEA:16449"/>
        <dbReference type="ChEBI" id="CHEBI:15378"/>
        <dbReference type="ChEBI" id="CHEBI:57287"/>
        <dbReference type="ChEBI" id="CHEBI:57288"/>
        <dbReference type="ChEBI" id="CHEBI:58390"/>
        <dbReference type="ChEBI" id="CHEBI:58549"/>
        <dbReference type="EC" id="2.3.1.82"/>
    </reaction>
</comment>
<evidence type="ECO:0000256" key="7">
    <source>
        <dbReference type="ARBA" id="ARBA00029660"/>
    </source>
</evidence>
<dbReference type="Proteomes" id="UP000192911">
    <property type="component" value="Unassembled WGS sequence"/>
</dbReference>
<organism evidence="10 11">
    <name type="scientific">Trinickia caryophylli</name>
    <name type="common">Paraburkholderia caryophylli</name>
    <dbReference type="NCBI Taxonomy" id="28094"/>
    <lineage>
        <taxon>Bacteria</taxon>
        <taxon>Pseudomonadati</taxon>
        <taxon>Pseudomonadota</taxon>
        <taxon>Betaproteobacteria</taxon>
        <taxon>Burkholderiales</taxon>
        <taxon>Burkholderiaceae</taxon>
        <taxon>Trinickia</taxon>
    </lineage>
</organism>
<dbReference type="PROSITE" id="PS51186">
    <property type="entry name" value="GNAT"/>
    <property type="match status" value="1"/>
</dbReference>
<gene>
    <name evidence="10" type="ORF">SAMN06295900_11745</name>
</gene>
<comment type="subunit">
    <text evidence="1">Homodimer.</text>
</comment>
<dbReference type="STRING" id="28094.SAMN06295900_11745"/>
<evidence type="ECO:0000256" key="2">
    <source>
        <dbReference type="ARBA" id="ARBA00012888"/>
    </source>
</evidence>
<evidence type="ECO:0000256" key="3">
    <source>
        <dbReference type="ARBA" id="ARBA00017677"/>
    </source>
</evidence>
<dbReference type="EMBL" id="FXAH01000017">
    <property type="protein sequence ID" value="SMF72755.1"/>
    <property type="molecule type" value="Genomic_DNA"/>
</dbReference>
<dbReference type="NCBIfam" id="NF043067">
    <property type="entry name" value="AAC_6p_group_E"/>
    <property type="match status" value="1"/>
</dbReference>
<evidence type="ECO:0000313" key="11">
    <source>
        <dbReference type="Proteomes" id="UP000192911"/>
    </source>
</evidence>
<dbReference type="Pfam" id="PF00583">
    <property type="entry name" value="Acetyltransf_1"/>
    <property type="match status" value="1"/>
</dbReference>
<keyword evidence="11" id="KW-1185">Reference proteome</keyword>
<dbReference type="InterPro" id="IPR016181">
    <property type="entry name" value="Acyl_CoA_acyltransferase"/>
</dbReference>
<accession>A0A1X7GPT0</accession>
<evidence type="ECO:0000256" key="1">
    <source>
        <dbReference type="ARBA" id="ARBA00011738"/>
    </source>
</evidence>
<dbReference type="PIRSF" id="PIRSF000452">
    <property type="entry name" value="6-N-acetyltransf"/>
    <property type="match status" value="1"/>
</dbReference>
<dbReference type="Gene3D" id="3.40.630.30">
    <property type="match status" value="1"/>
</dbReference>
<keyword evidence="4 10" id="KW-0808">Transferase</keyword>
<dbReference type="EC" id="2.3.1.82" evidence="2"/>
<keyword evidence="6" id="KW-0012">Acyltransferase</keyword>
<dbReference type="InterPro" id="IPR000182">
    <property type="entry name" value="GNAT_dom"/>
</dbReference>
<keyword evidence="5" id="KW-0046">Antibiotic resistance</keyword>
<dbReference type="SUPFAM" id="SSF55729">
    <property type="entry name" value="Acyl-CoA N-acyltransferases (Nat)"/>
    <property type="match status" value="1"/>
</dbReference>
<proteinExistence type="predicted"/>
<dbReference type="GO" id="GO:0047663">
    <property type="term" value="F:aminoglycoside 6'-N-acetyltransferase activity"/>
    <property type="evidence" value="ECO:0007669"/>
    <property type="project" value="UniProtKB-EC"/>
</dbReference>
<reference evidence="11" key="1">
    <citation type="submission" date="2017-04" db="EMBL/GenBank/DDBJ databases">
        <authorList>
            <person name="Varghese N."/>
            <person name="Submissions S."/>
        </authorList>
    </citation>
    <scope>NUCLEOTIDE SEQUENCE [LARGE SCALE GENOMIC DNA]</scope>
    <source>
        <strain evidence="11">Ballard 720</strain>
    </source>
</reference>
<dbReference type="GO" id="GO:0046677">
    <property type="term" value="P:response to antibiotic"/>
    <property type="evidence" value="ECO:0007669"/>
    <property type="project" value="UniProtKB-KW"/>
</dbReference>
<evidence type="ECO:0000256" key="5">
    <source>
        <dbReference type="ARBA" id="ARBA00023251"/>
    </source>
</evidence>
<feature type="domain" description="N-acetyltransferase" evidence="9">
    <location>
        <begin position="21"/>
        <end position="171"/>
    </location>
</feature>
<evidence type="ECO:0000256" key="4">
    <source>
        <dbReference type="ARBA" id="ARBA00022679"/>
    </source>
</evidence>